<evidence type="ECO:0000313" key="3">
    <source>
        <dbReference type="Proteomes" id="UP001500635"/>
    </source>
</evidence>
<comment type="caution">
    <text evidence="2">The sequence shown here is derived from an EMBL/GenBank/DDBJ whole genome shotgun (WGS) entry which is preliminary data.</text>
</comment>
<dbReference type="Proteomes" id="UP001500635">
    <property type="component" value="Unassembled WGS sequence"/>
</dbReference>
<reference evidence="3" key="1">
    <citation type="journal article" date="2019" name="Int. J. Syst. Evol. Microbiol.">
        <title>The Global Catalogue of Microorganisms (GCM) 10K type strain sequencing project: providing services to taxonomists for standard genome sequencing and annotation.</title>
        <authorList>
            <consortium name="The Broad Institute Genomics Platform"/>
            <consortium name="The Broad Institute Genome Sequencing Center for Infectious Disease"/>
            <person name="Wu L."/>
            <person name="Ma J."/>
        </authorList>
    </citation>
    <scope>NUCLEOTIDE SEQUENCE [LARGE SCALE GENOMIC DNA]</scope>
    <source>
        <strain evidence="3">JCM 17688</strain>
    </source>
</reference>
<name>A0ABP8J7C6_9ACTN</name>
<feature type="region of interest" description="Disordered" evidence="1">
    <location>
        <begin position="171"/>
        <end position="190"/>
    </location>
</feature>
<evidence type="ECO:0000313" key="2">
    <source>
        <dbReference type="EMBL" id="GAA4386044.1"/>
    </source>
</evidence>
<dbReference type="EMBL" id="BAABFR010000008">
    <property type="protein sequence ID" value="GAA4386044.1"/>
    <property type="molecule type" value="Genomic_DNA"/>
</dbReference>
<gene>
    <name evidence="2" type="ORF">GCM10023147_08790</name>
</gene>
<sequence length="369" mass="41066">MVDDYAARVRGATDVLGKLFNDLVAQLDVEQGTGFDWWVGEADWKTRVLIADYLVQSVHGTSASLCSAALAAREHAQVRYSRQVRVKGAIESLRRRSVRASAEEFARAVFDAPGDRERDLRAATSAEHALFHLAQAFDRLAAVLVIVGGFRVANVETVDWKVVPKLLSEFGASEPPNKPRTEPGGSPGRALQVDLLEPLTRLGDYGPPDWLKWLRETRNAMTHRPPGTQWGILLKDRTIVHPLFQQPKWSTVQTMVYAARPGLNGALLQEDSVRTIDGLCDSTVELIRDLTSAAASCWERRRSEPTLIAQDGMQWRDVEPAKERLEFRGFNDGRMLNVPPGGDLHMNPTDARRLAAARIPDAARAKWFT</sequence>
<evidence type="ECO:0000256" key="1">
    <source>
        <dbReference type="SAM" id="MobiDB-lite"/>
    </source>
</evidence>
<organism evidence="2 3">
    <name type="scientific">Tsukamurella soli</name>
    <dbReference type="NCBI Taxonomy" id="644556"/>
    <lineage>
        <taxon>Bacteria</taxon>
        <taxon>Bacillati</taxon>
        <taxon>Actinomycetota</taxon>
        <taxon>Actinomycetes</taxon>
        <taxon>Mycobacteriales</taxon>
        <taxon>Tsukamurellaceae</taxon>
        <taxon>Tsukamurella</taxon>
    </lineage>
</organism>
<accession>A0ABP8J7C6</accession>
<protein>
    <submittedName>
        <fullName evidence="2">Uncharacterized protein</fullName>
    </submittedName>
</protein>
<keyword evidence="3" id="KW-1185">Reference proteome</keyword>
<proteinExistence type="predicted"/>
<dbReference type="RefSeq" id="WP_344991410.1">
    <property type="nucleotide sequence ID" value="NZ_BAABFR010000008.1"/>
</dbReference>